<accession>A0ABP6R821</accession>
<protein>
    <submittedName>
        <fullName evidence="2">TIGR03085 family metal-binding protein</fullName>
    </submittedName>
</protein>
<evidence type="ECO:0000259" key="1">
    <source>
        <dbReference type="Pfam" id="PF11716"/>
    </source>
</evidence>
<proteinExistence type="predicted"/>
<dbReference type="InterPro" id="IPR017519">
    <property type="entry name" value="CHP03085"/>
</dbReference>
<dbReference type="InterPro" id="IPR034660">
    <property type="entry name" value="DinB/YfiT-like"/>
</dbReference>
<evidence type="ECO:0000313" key="3">
    <source>
        <dbReference type="Proteomes" id="UP001501736"/>
    </source>
</evidence>
<dbReference type="NCBIfam" id="TIGR03085">
    <property type="entry name" value="TIGR03085 family metal-binding protein"/>
    <property type="match status" value="1"/>
</dbReference>
<dbReference type="Proteomes" id="UP001501736">
    <property type="component" value="Unassembled WGS sequence"/>
</dbReference>
<dbReference type="NCBIfam" id="TIGR03083">
    <property type="entry name" value="maleylpyruvate isomerase family mycothiol-dependent enzyme"/>
    <property type="match status" value="1"/>
</dbReference>
<reference evidence="3" key="1">
    <citation type="journal article" date="2019" name="Int. J. Syst. Evol. Microbiol.">
        <title>The Global Catalogue of Microorganisms (GCM) 10K type strain sequencing project: providing services to taxonomists for standard genome sequencing and annotation.</title>
        <authorList>
            <consortium name="The Broad Institute Genomics Platform"/>
            <consortium name="The Broad Institute Genome Sequencing Center for Infectious Disease"/>
            <person name="Wu L."/>
            <person name="Ma J."/>
        </authorList>
    </citation>
    <scope>NUCLEOTIDE SEQUENCE [LARGE SCALE GENOMIC DNA]</scope>
    <source>
        <strain evidence="3">JCM 11483</strain>
    </source>
</reference>
<comment type="caution">
    <text evidence="2">The sequence shown here is derived from an EMBL/GenBank/DDBJ whole genome shotgun (WGS) entry which is preliminary data.</text>
</comment>
<sequence>MAPAARTTTAAVERAVLARVLEEAGPEAPTLCAGWDAQDLAAHLVMRDGHLDLLARRRIPTPGAHFRGEPPAEGVLDFGDLLERFAAGAPRWSPARIGPVDEAMNTLEFFVHAEDVLRAGAEAPSPRRDLDPAVEARLWSFAAKTLFLVAARSQHLRVAWVSPGFGAVTHGRRRDPLQIVEGAPGELVLRAFGRGQVADVTVREV</sequence>
<dbReference type="InterPro" id="IPR024344">
    <property type="entry name" value="MDMPI_metal-binding"/>
</dbReference>
<evidence type="ECO:0000313" key="2">
    <source>
        <dbReference type="EMBL" id="GAA3280419.1"/>
    </source>
</evidence>
<organism evidence="2 3">
    <name type="scientific">Nesterenkonia halobia</name>
    <dbReference type="NCBI Taxonomy" id="37922"/>
    <lineage>
        <taxon>Bacteria</taxon>
        <taxon>Bacillati</taxon>
        <taxon>Actinomycetota</taxon>
        <taxon>Actinomycetes</taxon>
        <taxon>Micrococcales</taxon>
        <taxon>Micrococcaceae</taxon>
        <taxon>Nesterenkonia</taxon>
    </lineage>
</organism>
<dbReference type="Pfam" id="PF11716">
    <property type="entry name" value="MDMPI_N"/>
    <property type="match status" value="1"/>
</dbReference>
<gene>
    <name evidence="2" type="ORF">GCM10020260_04690</name>
</gene>
<dbReference type="InterPro" id="IPR017517">
    <property type="entry name" value="Maleyloyr_isom"/>
</dbReference>
<dbReference type="RefSeq" id="WP_344717734.1">
    <property type="nucleotide sequence ID" value="NZ_BAAAYG010000002.1"/>
</dbReference>
<dbReference type="SUPFAM" id="SSF109854">
    <property type="entry name" value="DinB/YfiT-like putative metalloenzymes"/>
    <property type="match status" value="1"/>
</dbReference>
<feature type="domain" description="Mycothiol-dependent maleylpyruvate isomerase metal-binding" evidence="1">
    <location>
        <begin position="15"/>
        <end position="61"/>
    </location>
</feature>
<keyword evidence="3" id="KW-1185">Reference proteome</keyword>
<dbReference type="EMBL" id="BAAAYG010000002">
    <property type="protein sequence ID" value="GAA3280419.1"/>
    <property type="molecule type" value="Genomic_DNA"/>
</dbReference>
<name>A0ABP6R821_9MICC</name>